<proteinExistence type="predicted"/>
<organism evidence="1 2">
    <name type="scientific">Coptis chinensis</name>
    <dbReference type="NCBI Taxonomy" id="261450"/>
    <lineage>
        <taxon>Eukaryota</taxon>
        <taxon>Viridiplantae</taxon>
        <taxon>Streptophyta</taxon>
        <taxon>Embryophyta</taxon>
        <taxon>Tracheophyta</taxon>
        <taxon>Spermatophyta</taxon>
        <taxon>Magnoliopsida</taxon>
        <taxon>Ranunculales</taxon>
        <taxon>Ranunculaceae</taxon>
        <taxon>Coptidoideae</taxon>
        <taxon>Coptis</taxon>
    </lineage>
</organism>
<sequence length="84" mass="9505">MTTATRGNEKEITSWELEENRLVAEIKRTAKTGKEARNLVLLVDRPNGTTVYKQDALQTPFVKESRAVVYLVIVELRDSKVNGD</sequence>
<keyword evidence="2" id="KW-1185">Reference proteome</keyword>
<gene>
    <name evidence="1" type="ORF">IFM89_010562</name>
</gene>
<protein>
    <submittedName>
        <fullName evidence="1">Uncharacterized protein</fullName>
    </submittedName>
</protein>
<dbReference type="AlphaFoldDB" id="A0A835MDN9"/>
<comment type="caution">
    <text evidence="1">The sequence shown here is derived from an EMBL/GenBank/DDBJ whole genome shotgun (WGS) entry which is preliminary data.</text>
</comment>
<name>A0A835MDN9_9MAGN</name>
<accession>A0A835MDN9</accession>
<evidence type="ECO:0000313" key="1">
    <source>
        <dbReference type="EMBL" id="KAF9619946.1"/>
    </source>
</evidence>
<dbReference type="EMBL" id="JADFTS010000002">
    <property type="protein sequence ID" value="KAF9619946.1"/>
    <property type="molecule type" value="Genomic_DNA"/>
</dbReference>
<dbReference type="OrthoDB" id="5594417at2759"/>
<dbReference type="Proteomes" id="UP000631114">
    <property type="component" value="Unassembled WGS sequence"/>
</dbReference>
<reference evidence="1 2" key="1">
    <citation type="submission" date="2020-10" db="EMBL/GenBank/DDBJ databases">
        <title>The Coptis chinensis genome and diversification of protoberbering-type alkaloids.</title>
        <authorList>
            <person name="Wang B."/>
            <person name="Shu S."/>
            <person name="Song C."/>
            <person name="Liu Y."/>
        </authorList>
    </citation>
    <scope>NUCLEOTIDE SEQUENCE [LARGE SCALE GENOMIC DNA]</scope>
    <source>
        <strain evidence="1">HL-2020</strain>
        <tissue evidence="1">Leaf</tissue>
    </source>
</reference>
<evidence type="ECO:0000313" key="2">
    <source>
        <dbReference type="Proteomes" id="UP000631114"/>
    </source>
</evidence>